<name>A0A2P9HHL0_9HYPH</name>
<dbReference type="AlphaFoldDB" id="A0A2P9HHL0"/>
<evidence type="ECO:0000313" key="1">
    <source>
        <dbReference type="EMBL" id="SPL63576.1"/>
    </source>
</evidence>
<evidence type="ECO:0000313" key="2">
    <source>
        <dbReference type="Proteomes" id="UP000246073"/>
    </source>
</evidence>
<sequence>MAYQDQFYTLGTVSVANGSPAVVGTGTGWETALIIGGVFYAGGGAYPISTVESETTLTLAIPYTGLDGAGISYAIDRQRSQATSAVAMNDRLAQIIYELGVENIAKLNTVDLVANQLLYANENADFALSPITAAALALLNLSGEAAGDKFAYLTDDSAAALSGLTAQARAMLASPTPVITSLGYTPVSKAGDTMTGNLGATGFSMTGATDGSHYTLSNLQTVTIVQNNPFIAWNFSGVMLITNWSAGGTIALVCGGGNIAIAFQVGIHNVADLIYASDQSGYAFYNRGSTANFSVTLIRTRDGA</sequence>
<reference evidence="2" key="1">
    <citation type="submission" date="2017-12" db="EMBL/GenBank/DDBJ databases">
        <authorList>
            <person name="Diaz M."/>
        </authorList>
    </citation>
    <scope>NUCLEOTIDE SEQUENCE [LARGE SCALE GENOMIC DNA]</scope>
    <source>
        <strain evidence="2">FI11154</strain>
    </source>
</reference>
<protein>
    <submittedName>
        <fullName evidence="1">Uncharacterized protein</fullName>
    </submittedName>
</protein>
<dbReference type="RefSeq" id="WP_109367472.1">
    <property type="nucleotide sequence ID" value="NZ_OOFM01000004.1"/>
</dbReference>
<dbReference type="Proteomes" id="UP000246073">
    <property type="component" value="Unassembled WGS sequence"/>
</dbReference>
<accession>A0A2P9HHL0</accession>
<proteinExistence type="predicted"/>
<gene>
    <name evidence="1" type="ORF">OHAE_3508</name>
</gene>
<dbReference type="EMBL" id="OOFM01000004">
    <property type="protein sequence ID" value="SPL63576.1"/>
    <property type="molecule type" value="Genomic_DNA"/>
</dbReference>
<organism evidence="1 2">
    <name type="scientific">Ochrobactrum soli</name>
    <dbReference type="NCBI Taxonomy" id="2448455"/>
    <lineage>
        <taxon>Bacteria</taxon>
        <taxon>Pseudomonadati</taxon>
        <taxon>Pseudomonadota</taxon>
        <taxon>Alphaproteobacteria</taxon>
        <taxon>Hyphomicrobiales</taxon>
        <taxon>Brucellaceae</taxon>
        <taxon>Brucella/Ochrobactrum group</taxon>
        <taxon>Ochrobactrum</taxon>
    </lineage>
</organism>